<proteinExistence type="predicted"/>
<evidence type="ECO:0000313" key="2">
    <source>
        <dbReference type="Proteomes" id="UP000050640"/>
    </source>
</evidence>
<dbReference type="AlphaFoldDB" id="A0A0R3S0I6"/>
<evidence type="ECO:0000256" key="1">
    <source>
        <dbReference type="SAM" id="Phobius"/>
    </source>
</evidence>
<dbReference type="Proteomes" id="UP000050640">
    <property type="component" value="Unplaced"/>
</dbReference>
<sequence length="123" mass="13744">MTLIQAGFFELVKLKLKSGTASLRDRVGAVIFRVMFYWFLLLSLHYIIPVPIVESVNVVSDVQHLNDNHPLELHKILIGTENHSSSIDKIDQCEICVIFLDDLKAIINGTAFPAASQLSKNVP</sequence>
<reference evidence="3" key="1">
    <citation type="submission" date="2017-02" db="UniProtKB">
        <authorList>
            <consortium name="WormBaseParasite"/>
        </authorList>
    </citation>
    <scope>IDENTIFICATION</scope>
</reference>
<name>A0A0R3S0I6_9BILA</name>
<feature type="transmembrane region" description="Helical" evidence="1">
    <location>
        <begin position="27"/>
        <end position="48"/>
    </location>
</feature>
<organism evidence="2 3">
    <name type="scientific">Elaeophora elaphi</name>
    <dbReference type="NCBI Taxonomy" id="1147741"/>
    <lineage>
        <taxon>Eukaryota</taxon>
        <taxon>Metazoa</taxon>
        <taxon>Ecdysozoa</taxon>
        <taxon>Nematoda</taxon>
        <taxon>Chromadorea</taxon>
        <taxon>Rhabditida</taxon>
        <taxon>Spirurina</taxon>
        <taxon>Spiruromorpha</taxon>
        <taxon>Filarioidea</taxon>
        <taxon>Onchocercidae</taxon>
        <taxon>Elaeophora</taxon>
    </lineage>
</organism>
<keyword evidence="1" id="KW-0812">Transmembrane</keyword>
<keyword evidence="1" id="KW-0472">Membrane</keyword>
<accession>A0A0R3S0I6</accession>
<keyword evidence="1" id="KW-1133">Transmembrane helix</keyword>
<protein>
    <submittedName>
        <fullName evidence="3">Transmembrane protein</fullName>
    </submittedName>
</protein>
<evidence type="ECO:0000313" key="3">
    <source>
        <dbReference type="WBParaSite" id="EEL_0000813501-mRNA-1"/>
    </source>
</evidence>
<dbReference type="WBParaSite" id="EEL_0000813501-mRNA-1">
    <property type="protein sequence ID" value="EEL_0000813501-mRNA-1"/>
    <property type="gene ID" value="EEL_0000813501"/>
</dbReference>
<keyword evidence="2" id="KW-1185">Reference proteome</keyword>